<feature type="non-terminal residue" evidence="1">
    <location>
        <position position="58"/>
    </location>
</feature>
<dbReference type="InterPro" id="IPR023299">
    <property type="entry name" value="ATPase_P-typ_cyto_dom_N"/>
</dbReference>
<proteinExistence type="predicted"/>
<evidence type="ECO:0000313" key="2">
    <source>
        <dbReference type="Proteomes" id="UP001529510"/>
    </source>
</evidence>
<feature type="non-terminal residue" evidence="1">
    <location>
        <position position="1"/>
    </location>
</feature>
<accession>A0ABD0PES8</accession>
<dbReference type="PANTHER" id="PTHR24092">
    <property type="entry name" value="PROBABLE PHOSPHOLIPID-TRANSPORTING ATPASE"/>
    <property type="match status" value="1"/>
</dbReference>
<dbReference type="Gene3D" id="3.40.1110.10">
    <property type="entry name" value="Calcium-transporting ATPase, cytoplasmic domain N"/>
    <property type="match status" value="1"/>
</dbReference>
<dbReference type="EMBL" id="JAMKFB020000016">
    <property type="protein sequence ID" value="KAL0172240.1"/>
    <property type="molecule type" value="Genomic_DNA"/>
</dbReference>
<dbReference type="PANTHER" id="PTHR24092:SF46">
    <property type="entry name" value="PHOSPHOLIPID-TRANSPORTING ATPASE ID"/>
    <property type="match status" value="1"/>
</dbReference>
<reference evidence="1 2" key="1">
    <citation type="submission" date="2024-05" db="EMBL/GenBank/DDBJ databases">
        <title>Genome sequencing and assembly of Indian major carp, Cirrhinus mrigala (Hamilton, 1822).</title>
        <authorList>
            <person name="Mohindra V."/>
            <person name="Chowdhury L.M."/>
            <person name="Lal K."/>
            <person name="Jena J.K."/>
        </authorList>
    </citation>
    <scope>NUCLEOTIDE SEQUENCE [LARGE SCALE GENOMIC DNA]</scope>
    <source>
        <strain evidence="1">CM1030</strain>
        <tissue evidence="1">Blood</tissue>
    </source>
</reference>
<organism evidence="1 2">
    <name type="scientific">Cirrhinus mrigala</name>
    <name type="common">Mrigala</name>
    <dbReference type="NCBI Taxonomy" id="683832"/>
    <lineage>
        <taxon>Eukaryota</taxon>
        <taxon>Metazoa</taxon>
        <taxon>Chordata</taxon>
        <taxon>Craniata</taxon>
        <taxon>Vertebrata</taxon>
        <taxon>Euteleostomi</taxon>
        <taxon>Actinopterygii</taxon>
        <taxon>Neopterygii</taxon>
        <taxon>Teleostei</taxon>
        <taxon>Ostariophysi</taxon>
        <taxon>Cypriniformes</taxon>
        <taxon>Cyprinidae</taxon>
        <taxon>Labeoninae</taxon>
        <taxon>Labeonini</taxon>
        <taxon>Cirrhinus</taxon>
    </lineage>
</organism>
<dbReference type="AlphaFoldDB" id="A0ABD0PES8"/>
<name>A0ABD0PES8_CIRMR</name>
<keyword evidence="2" id="KW-1185">Reference proteome</keyword>
<protein>
    <submittedName>
        <fullName evidence="1">Uncharacterized protein</fullName>
    </submittedName>
</protein>
<sequence>ELVYKAQSPDEGALVTAARNFGFVFRSRTPGTVTTQELGKAVTYTLLAILDFNNIRKR</sequence>
<comment type="caution">
    <text evidence="1">The sequence shown here is derived from an EMBL/GenBank/DDBJ whole genome shotgun (WGS) entry which is preliminary data.</text>
</comment>
<evidence type="ECO:0000313" key="1">
    <source>
        <dbReference type="EMBL" id="KAL0172240.1"/>
    </source>
</evidence>
<gene>
    <name evidence="1" type="ORF">M9458_032551</name>
</gene>
<dbReference type="Proteomes" id="UP001529510">
    <property type="component" value="Unassembled WGS sequence"/>
</dbReference>